<organism evidence="2 3">
    <name type="scientific">Acidithiobacillus ferrivorans SS3</name>
    <dbReference type="NCBI Taxonomy" id="743299"/>
    <lineage>
        <taxon>Bacteria</taxon>
        <taxon>Pseudomonadati</taxon>
        <taxon>Pseudomonadota</taxon>
        <taxon>Acidithiobacillia</taxon>
        <taxon>Acidithiobacillales</taxon>
        <taxon>Acidithiobacillaceae</taxon>
        <taxon>Acidithiobacillus</taxon>
    </lineage>
</organism>
<evidence type="ECO:0000259" key="1">
    <source>
        <dbReference type="SMART" id="SM00563"/>
    </source>
</evidence>
<evidence type="ECO:0000313" key="3">
    <source>
        <dbReference type="Proteomes" id="UP000009220"/>
    </source>
</evidence>
<dbReference type="Proteomes" id="UP000009220">
    <property type="component" value="Chromosome"/>
</dbReference>
<dbReference type="Pfam" id="PF01553">
    <property type="entry name" value="Acyltransferase"/>
    <property type="match status" value="1"/>
</dbReference>
<accession>G0JM56</accession>
<dbReference type="SMART" id="SM00563">
    <property type="entry name" value="PlsC"/>
    <property type="match status" value="1"/>
</dbReference>
<name>G0JM56_9PROT</name>
<sequence length="151" mass="16559">MTGMQGMPGNGQVEVEVGTLWLAGPHRSLLDGPAVAWFARKHGVHVLFGVDPDYACHPVWKRVLNAYGWFTGCAMVPLYHDRPQSLRRLLKHLREGGTACIFPEGRIASGEHAIHQPGADWLARKSGAVMVEIDLARCVGVGKIRITRVSN</sequence>
<evidence type="ECO:0000313" key="2">
    <source>
        <dbReference type="EMBL" id="AEM48106.1"/>
    </source>
</evidence>
<dbReference type="SUPFAM" id="SSF69593">
    <property type="entry name" value="Glycerol-3-phosphate (1)-acyltransferase"/>
    <property type="match status" value="1"/>
</dbReference>
<keyword evidence="2" id="KW-0808">Transferase</keyword>
<dbReference type="AlphaFoldDB" id="G0JM56"/>
<protein>
    <submittedName>
        <fullName evidence="2">Phospholipid/glycerol acyltransferase</fullName>
    </submittedName>
</protein>
<dbReference type="RefSeq" id="WP_014029358.1">
    <property type="nucleotide sequence ID" value="NC_015942.1"/>
</dbReference>
<dbReference type="GO" id="GO:0016746">
    <property type="term" value="F:acyltransferase activity"/>
    <property type="evidence" value="ECO:0007669"/>
    <property type="project" value="UniProtKB-KW"/>
</dbReference>
<proteinExistence type="predicted"/>
<reference evidence="2 3" key="1">
    <citation type="journal article" date="2011" name="J. Bacteriol.">
        <title>Draft genome of the psychrotolerant acidophile Acidithiobacillus ferrivorans SS3.</title>
        <authorList>
            <person name="Liljeqvist M."/>
            <person name="Valdes J."/>
            <person name="Holmes D.S."/>
            <person name="Dopson M."/>
        </authorList>
    </citation>
    <scope>NUCLEOTIDE SEQUENCE [LARGE SCALE GENOMIC DNA]</scope>
    <source>
        <strain evidence="2 3">SS3</strain>
    </source>
</reference>
<keyword evidence="2" id="KW-0012">Acyltransferase</keyword>
<dbReference type="InterPro" id="IPR002123">
    <property type="entry name" value="Plipid/glycerol_acylTrfase"/>
</dbReference>
<dbReference type="eggNOG" id="COG0204">
    <property type="taxonomic scope" value="Bacteria"/>
</dbReference>
<dbReference type="KEGG" id="afi:Acife_1986"/>
<dbReference type="STRING" id="743299.Acife_1986"/>
<feature type="domain" description="Phospholipid/glycerol acyltransferase" evidence="1">
    <location>
        <begin position="20"/>
        <end position="138"/>
    </location>
</feature>
<dbReference type="EMBL" id="CP002985">
    <property type="protein sequence ID" value="AEM48106.1"/>
    <property type="molecule type" value="Genomic_DNA"/>
</dbReference>
<gene>
    <name evidence="2" type="ORF">Acife_1986</name>
</gene>
<dbReference type="HOGENOM" id="CLU_1727387_0_0_6"/>